<dbReference type="Proteomes" id="UP001209257">
    <property type="component" value="Unassembled WGS sequence"/>
</dbReference>
<evidence type="ECO:0000256" key="2">
    <source>
        <dbReference type="ARBA" id="ARBA00022670"/>
    </source>
</evidence>
<keyword evidence="2" id="KW-0645">Protease</keyword>
<evidence type="ECO:0000256" key="4">
    <source>
        <dbReference type="ARBA" id="ARBA00022833"/>
    </source>
</evidence>
<dbReference type="SUPFAM" id="SSF63411">
    <property type="entry name" value="LuxS/MPP-like metallohydrolase"/>
    <property type="match status" value="2"/>
</dbReference>
<dbReference type="InterPro" id="IPR011765">
    <property type="entry name" value="Pept_M16_N"/>
</dbReference>
<evidence type="ECO:0000256" key="3">
    <source>
        <dbReference type="ARBA" id="ARBA00022801"/>
    </source>
</evidence>
<reference evidence="9" key="1">
    <citation type="submission" date="2023-07" db="EMBL/GenBank/DDBJ databases">
        <title>Study on multiphase classification of strain Alteromonas salexigens isolated from the Yellow Sea.</title>
        <authorList>
            <person name="Sun L."/>
        </authorList>
    </citation>
    <scope>NUCLEOTIDE SEQUENCE [LARGE SCALE GENOMIC DNA]</scope>
    <source>
        <strain evidence="9">ASW11-19</strain>
    </source>
</reference>
<evidence type="ECO:0000256" key="5">
    <source>
        <dbReference type="ARBA" id="ARBA00023049"/>
    </source>
</evidence>
<keyword evidence="3" id="KW-0378">Hydrolase</keyword>
<dbReference type="InterPro" id="IPR050626">
    <property type="entry name" value="Peptidase_M16"/>
</dbReference>
<gene>
    <name evidence="8" type="ORF">OCL06_14715</name>
</gene>
<dbReference type="InterPro" id="IPR011249">
    <property type="entry name" value="Metalloenz_LuxS/M16"/>
</dbReference>
<protein>
    <submittedName>
        <fullName evidence="8">Insulinase family protein</fullName>
    </submittedName>
</protein>
<comment type="similarity">
    <text evidence="1">Belongs to the peptidase M16 family.</text>
</comment>
<dbReference type="PROSITE" id="PS51257">
    <property type="entry name" value="PROKAR_LIPOPROTEIN"/>
    <property type="match status" value="1"/>
</dbReference>
<proteinExistence type="inferred from homology"/>
<dbReference type="PANTHER" id="PTHR43690">
    <property type="entry name" value="NARDILYSIN"/>
    <property type="match status" value="1"/>
</dbReference>
<dbReference type="PANTHER" id="PTHR43690:SF17">
    <property type="entry name" value="PROTEIN YHJJ"/>
    <property type="match status" value="1"/>
</dbReference>
<keyword evidence="9" id="KW-1185">Reference proteome</keyword>
<evidence type="ECO:0000256" key="1">
    <source>
        <dbReference type="ARBA" id="ARBA00007261"/>
    </source>
</evidence>
<dbReference type="InterPro" id="IPR007863">
    <property type="entry name" value="Peptidase_M16_C"/>
</dbReference>
<sequence>MKHLVVALGLLTGLTGCQQAPDTQTGQTEVAQTRLTVPVHYETLDNGLKVVLSKDPTAPIVAVGVYYNIGFRIEPEDRTGFAHLFEHMMFQGSQNLPKGEFDKLVNGNGGINNGSTRFDFTNYYEILPAHTLRTFLWVEADRMRGLNITQAELTNQQGVVKNEVKVNVLNQPYGGFPWLDLPQHAFDNWYNAHNFYGDLEDLDAATLEDVERFFDQYYAPNNAVLVVTGDLEVAQTMDWVKQYFSGIPAADLAPAPDISEPSQTAERRASRVDPLAPKPAYAVGYRMPERNSPEYYAMGLIDQLLLQGDDSLLHQTLVEKQGVAGDVSGGINLLGNMFNYNGPMLWTAALVHEPEVSEQAITRSIDNVIQQLHNQPVSEEMLNRARVKLRSALYDTIDGSSGIGKLDLLASFALFDDDPARINEIEAEFAQVTPALIQQTAKKYLAPSNRTIFTVMPAHAAGNNQAAGAN</sequence>
<evidence type="ECO:0000259" key="7">
    <source>
        <dbReference type="Pfam" id="PF05193"/>
    </source>
</evidence>
<evidence type="ECO:0000313" key="8">
    <source>
        <dbReference type="EMBL" id="MCU7555840.1"/>
    </source>
</evidence>
<dbReference type="Pfam" id="PF00675">
    <property type="entry name" value="Peptidase_M16"/>
    <property type="match status" value="1"/>
</dbReference>
<accession>A0ABT2VRT6</accession>
<dbReference type="Gene3D" id="3.30.830.10">
    <property type="entry name" value="Metalloenzyme, LuxS/M16 peptidase-like"/>
    <property type="match status" value="2"/>
</dbReference>
<feature type="domain" description="Peptidase M16 N-terminal" evidence="6">
    <location>
        <begin position="49"/>
        <end position="167"/>
    </location>
</feature>
<evidence type="ECO:0000313" key="9">
    <source>
        <dbReference type="Proteomes" id="UP001209257"/>
    </source>
</evidence>
<keyword evidence="4" id="KW-0862">Zinc</keyword>
<organism evidence="8 9">
    <name type="scientific">Alteromonas salexigens</name>
    <dbReference type="NCBI Taxonomy" id="2982530"/>
    <lineage>
        <taxon>Bacteria</taxon>
        <taxon>Pseudomonadati</taxon>
        <taxon>Pseudomonadota</taxon>
        <taxon>Gammaproteobacteria</taxon>
        <taxon>Alteromonadales</taxon>
        <taxon>Alteromonadaceae</taxon>
        <taxon>Alteromonas/Salinimonas group</taxon>
        <taxon>Alteromonas</taxon>
    </lineage>
</organism>
<comment type="caution">
    <text evidence="8">The sequence shown here is derived from an EMBL/GenBank/DDBJ whole genome shotgun (WGS) entry which is preliminary data.</text>
</comment>
<evidence type="ECO:0000259" key="6">
    <source>
        <dbReference type="Pfam" id="PF00675"/>
    </source>
</evidence>
<dbReference type="RefSeq" id="WP_262995906.1">
    <property type="nucleotide sequence ID" value="NZ_JAOTJC010000013.1"/>
</dbReference>
<feature type="domain" description="Peptidase M16 C-terminal" evidence="7">
    <location>
        <begin position="205"/>
        <end position="386"/>
    </location>
</feature>
<dbReference type="Pfam" id="PF05193">
    <property type="entry name" value="Peptidase_M16_C"/>
    <property type="match status" value="1"/>
</dbReference>
<name>A0ABT2VRT6_9ALTE</name>
<dbReference type="EMBL" id="JAOTJC010000013">
    <property type="protein sequence ID" value="MCU7555840.1"/>
    <property type="molecule type" value="Genomic_DNA"/>
</dbReference>
<keyword evidence="5" id="KW-0482">Metalloprotease</keyword>